<reference evidence="3" key="1">
    <citation type="submission" date="2018-09" db="EMBL/GenBank/DDBJ databases">
        <title>The complete genome of Acinetobacter sp. strain WCHAc010005.</title>
        <authorList>
            <person name="Hu Y."/>
            <person name="Long H."/>
            <person name="Feng Y."/>
            <person name="Zong Z."/>
        </authorList>
    </citation>
    <scope>NUCLEOTIDE SEQUENCE [LARGE SCALE GENOMIC DNA]</scope>
    <source>
        <strain evidence="3">WCHAc010005</strain>
    </source>
</reference>
<proteinExistence type="predicted"/>
<evidence type="ECO:0000313" key="3">
    <source>
        <dbReference type="Proteomes" id="UP000263753"/>
    </source>
</evidence>
<dbReference type="PROSITE" id="PS51257">
    <property type="entry name" value="PROKAR_LIPOPROTEIN"/>
    <property type="match status" value="1"/>
</dbReference>
<evidence type="ECO:0000256" key="1">
    <source>
        <dbReference type="SAM" id="SignalP"/>
    </source>
</evidence>
<accession>A0A3B7M3K6</accession>
<feature type="signal peptide" evidence="1">
    <location>
        <begin position="1"/>
        <end position="21"/>
    </location>
</feature>
<evidence type="ECO:0000313" key="2">
    <source>
        <dbReference type="EMBL" id="AXY57213.1"/>
    </source>
</evidence>
<organism evidence="2 3">
    <name type="scientific">Acinetobacter chinensis</name>
    <dbReference type="NCBI Taxonomy" id="2004650"/>
    <lineage>
        <taxon>Bacteria</taxon>
        <taxon>Pseudomonadati</taxon>
        <taxon>Pseudomonadota</taxon>
        <taxon>Gammaproteobacteria</taxon>
        <taxon>Moraxellales</taxon>
        <taxon>Moraxellaceae</taxon>
        <taxon>Acinetobacter</taxon>
    </lineage>
</organism>
<dbReference type="EMBL" id="CP032134">
    <property type="protein sequence ID" value="AXY57213.1"/>
    <property type="molecule type" value="Genomic_DNA"/>
</dbReference>
<dbReference type="InterPro" id="IPR011990">
    <property type="entry name" value="TPR-like_helical_dom_sf"/>
</dbReference>
<feature type="chain" id="PRO_5017663021" evidence="1">
    <location>
        <begin position="22"/>
        <end position="189"/>
    </location>
</feature>
<gene>
    <name evidence="2" type="ORF">CDG60_11950</name>
</gene>
<dbReference type="Gene3D" id="1.25.40.10">
    <property type="entry name" value="Tetratricopeptide repeat domain"/>
    <property type="match status" value="1"/>
</dbReference>
<name>A0A3B7M3K6_9GAMM</name>
<dbReference type="KEGG" id="achi:CDG60_11950"/>
<sequence length="189" mass="21072">MMLKKVAYIKPAFVLGCLLLAGCQSLPTPEQPEKKVRPLPEKPAEIHTPSGVVIKPYDQEEIIRKQLKVVVPEQKSSQKFDDGHNLPAFRQLMQQVNTAYAKEQWSAAETAALHAQRLAPQSPEPFLYLAMIANRKQQPANAESLAKRGLSYAQTDAMKKQLWLSILKAGQMQKKTATILQAQTALKSL</sequence>
<dbReference type="Proteomes" id="UP000263753">
    <property type="component" value="Chromosome"/>
</dbReference>
<dbReference type="AlphaFoldDB" id="A0A3B7M3K6"/>
<protein>
    <submittedName>
        <fullName evidence="2">Tetratricopeptide repeat protein</fullName>
    </submittedName>
</protein>
<keyword evidence="1" id="KW-0732">Signal</keyword>